<evidence type="ECO:0000256" key="8">
    <source>
        <dbReference type="ARBA" id="ARBA00023209"/>
    </source>
</evidence>
<keyword evidence="4 10" id="KW-0812">Transmembrane</keyword>
<keyword evidence="6" id="KW-0443">Lipid metabolism</keyword>
<organism evidence="11 12">
    <name type="scientific">Floccifex porci</name>
    <dbReference type="NCBI Taxonomy" id="2606629"/>
    <lineage>
        <taxon>Bacteria</taxon>
        <taxon>Bacillati</taxon>
        <taxon>Bacillota</taxon>
        <taxon>Erysipelotrichia</taxon>
        <taxon>Erysipelotrichales</taxon>
        <taxon>Erysipelotrichaceae</taxon>
        <taxon>Floccifex</taxon>
    </lineage>
</organism>
<gene>
    <name evidence="11" type="ORF">FYJ50_06040</name>
</gene>
<evidence type="ECO:0000256" key="3">
    <source>
        <dbReference type="ARBA" id="ARBA00022516"/>
    </source>
</evidence>
<comment type="subcellular location">
    <subcellularLocation>
        <location evidence="1">Membrane</location>
        <topology evidence="1">Multi-pass membrane protein</topology>
    </subcellularLocation>
</comment>
<feature type="transmembrane region" description="Helical" evidence="10">
    <location>
        <begin position="183"/>
        <end position="201"/>
    </location>
</feature>
<feature type="transmembrane region" description="Helical" evidence="10">
    <location>
        <begin position="159"/>
        <end position="176"/>
    </location>
</feature>
<dbReference type="InterPro" id="IPR043130">
    <property type="entry name" value="CDP-OH_PTrfase_TM_dom"/>
</dbReference>
<evidence type="ECO:0000256" key="10">
    <source>
        <dbReference type="SAM" id="Phobius"/>
    </source>
</evidence>
<dbReference type="PANTHER" id="PTHR14269">
    <property type="entry name" value="CDP-DIACYLGLYCEROL--GLYCEROL-3-PHOSPHATE 3-PHOSPHATIDYLTRANSFERASE-RELATED"/>
    <property type="match status" value="1"/>
</dbReference>
<proteinExistence type="inferred from homology"/>
<dbReference type="Gene3D" id="1.20.120.1760">
    <property type="match status" value="1"/>
</dbReference>
<keyword evidence="9" id="KW-1208">Phospholipid metabolism</keyword>
<evidence type="ECO:0000256" key="5">
    <source>
        <dbReference type="ARBA" id="ARBA00022989"/>
    </source>
</evidence>
<comment type="similarity">
    <text evidence="2">Belongs to the CDP-alcohol phosphatidyltransferase class-I family.</text>
</comment>
<dbReference type="GO" id="GO:0016780">
    <property type="term" value="F:phosphotransferase activity, for other substituted phosphate groups"/>
    <property type="evidence" value="ECO:0007669"/>
    <property type="project" value="InterPro"/>
</dbReference>
<dbReference type="GO" id="GO:0008654">
    <property type="term" value="P:phospholipid biosynthetic process"/>
    <property type="evidence" value="ECO:0007669"/>
    <property type="project" value="UniProtKB-KW"/>
</dbReference>
<keyword evidence="12" id="KW-1185">Reference proteome</keyword>
<evidence type="ECO:0000313" key="12">
    <source>
        <dbReference type="Proteomes" id="UP000470082"/>
    </source>
</evidence>
<keyword evidence="3" id="KW-0444">Lipid biosynthesis</keyword>
<dbReference type="RefSeq" id="WP_154460196.1">
    <property type="nucleotide sequence ID" value="NZ_JBJEEW010000028.1"/>
</dbReference>
<evidence type="ECO:0000256" key="1">
    <source>
        <dbReference type="ARBA" id="ARBA00004141"/>
    </source>
</evidence>
<sequence length="206" mass="22882">MLGFYNYTVILTYIGMISGFTGIVFVIKGNILYALICLMVAGICDMFDGKIAATRKRTKAEKQFGVEIDSLSDLICFGVLPGALIFSICHSSNLGMVISSFYVLCALIRLAWFNVDELQRQENEEGRRNVYLGLPVTTTAFLIPSFILAGKMIHIRLEILMPIVLVLIAIAFLTPFKIKKPNITRNIVILIGILFILGLVLCKVIL</sequence>
<protein>
    <submittedName>
        <fullName evidence="11">Phosphatidylserine synthase</fullName>
    </submittedName>
</protein>
<feature type="transmembrane region" description="Helical" evidence="10">
    <location>
        <begin position="94"/>
        <end position="112"/>
    </location>
</feature>
<evidence type="ECO:0000256" key="2">
    <source>
        <dbReference type="ARBA" id="ARBA00010441"/>
    </source>
</evidence>
<keyword evidence="7 10" id="KW-0472">Membrane</keyword>
<dbReference type="GO" id="GO:0016020">
    <property type="term" value="C:membrane"/>
    <property type="evidence" value="ECO:0007669"/>
    <property type="project" value="UniProtKB-SubCell"/>
</dbReference>
<evidence type="ECO:0000256" key="9">
    <source>
        <dbReference type="ARBA" id="ARBA00023264"/>
    </source>
</evidence>
<keyword evidence="8" id="KW-0594">Phospholipid biosynthesis</keyword>
<dbReference type="InterPro" id="IPR050324">
    <property type="entry name" value="CDP-alcohol_PTase-I"/>
</dbReference>
<dbReference type="Pfam" id="PF01066">
    <property type="entry name" value="CDP-OH_P_transf"/>
    <property type="match status" value="1"/>
</dbReference>
<feature type="transmembrane region" description="Helical" evidence="10">
    <location>
        <begin position="31"/>
        <end position="49"/>
    </location>
</feature>
<comment type="caution">
    <text evidence="11">The sequence shown here is derived from an EMBL/GenBank/DDBJ whole genome shotgun (WGS) entry which is preliminary data.</text>
</comment>
<feature type="transmembrane region" description="Helical" evidence="10">
    <location>
        <begin position="70"/>
        <end position="88"/>
    </location>
</feature>
<evidence type="ECO:0000256" key="7">
    <source>
        <dbReference type="ARBA" id="ARBA00023136"/>
    </source>
</evidence>
<dbReference type="EMBL" id="VUMM01000010">
    <property type="protein sequence ID" value="MSS01658.1"/>
    <property type="molecule type" value="Genomic_DNA"/>
</dbReference>
<dbReference type="PANTHER" id="PTHR14269:SF61">
    <property type="entry name" value="CDP-DIACYLGLYCEROL--SERINE O-PHOSPHATIDYLTRANSFERASE"/>
    <property type="match status" value="1"/>
</dbReference>
<evidence type="ECO:0000256" key="4">
    <source>
        <dbReference type="ARBA" id="ARBA00022692"/>
    </source>
</evidence>
<reference evidence="11 12" key="1">
    <citation type="submission" date="2019-08" db="EMBL/GenBank/DDBJ databases">
        <title>In-depth cultivation of the pig gut microbiome towards novel bacterial diversity and tailored functional studies.</title>
        <authorList>
            <person name="Wylensek D."/>
            <person name="Hitch T.C.A."/>
            <person name="Clavel T."/>
        </authorList>
    </citation>
    <scope>NUCLEOTIDE SEQUENCE [LARGE SCALE GENOMIC DNA]</scope>
    <source>
        <strain evidence="11 12">LKV-178-WT-2G</strain>
    </source>
</reference>
<evidence type="ECO:0000256" key="6">
    <source>
        <dbReference type="ARBA" id="ARBA00023098"/>
    </source>
</evidence>
<keyword evidence="5 10" id="KW-1133">Transmembrane helix</keyword>
<accession>A0A7X2N439</accession>
<name>A0A7X2N439_9FIRM</name>
<feature type="transmembrane region" description="Helical" evidence="10">
    <location>
        <begin position="132"/>
        <end position="153"/>
    </location>
</feature>
<dbReference type="AlphaFoldDB" id="A0A7X2N439"/>
<dbReference type="Proteomes" id="UP000470082">
    <property type="component" value="Unassembled WGS sequence"/>
</dbReference>
<feature type="transmembrane region" description="Helical" evidence="10">
    <location>
        <begin position="7"/>
        <end position="25"/>
    </location>
</feature>
<dbReference type="InterPro" id="IPR000462">
    <property type="entry name" value="CDP-OH_P_trans"/>
</dbReference>
<evidence type="ECO:0000313" key="11">
    <source>
        <dbReference type="EMBL" id="MSS01658.1"/>
    </source>
</evidence>